<name>A0A1N5U3T7_9ACTN</name>
<protein>
    <recommendedName>
        <fullName evidence="3">BIG2 domain-containing protein</fullName>
    </recommendedName>
</protein>
<proteinExistence type="predicted"/>
<dbReference type="Proteomes" id="UP000185124">
    <property type="component" value="Unassembled WGS sequence"/>
</dbReference>
<evidence type="ECO:0008006" key="3">
    <source>
        <dbReference type="Google" id="ProtNLM"/>
    </source>
</evidence>
<keyword evidence="2" id="KW-1185">Reference proteome</keyword>
<dbReference type="Gene3D" id="2.60.40.1080">
    <property type="match status" value="1"/>
</dbReference>
<dbReference type="SUPFAM" id="SSF49373">
    <property type="entry name" value="Invasin/intimin cell-adhesion fragments"/>
    <property type="match status" value="1"/>
</dbReference>
<evidence type="ECO:0000313" key="1">
    <source>
        <dbReference type="EMBL" id="SIM55443.1"/>
    </source>
</evidence>
<accession>A0A1N5U3T7</accession>
<evidence type="ECO:0000313" key="2">
    <source>
        <dbReference type="Proteomes" id="UP000185124"/>
    </source>
</evidence>
<dbReference type="EMBL" id="FSQT01000001">
    <property type="protein sequence ID" value="SIM55443.1"/>
    <property type="molecule type" value="Genomic_DNA"/>
</dbReference>
<dbReference type="RefSeq" id="WP_143728177.1">
    <property type="nucleotide sequence ID" value="NZ_FSQT01000001.1"/>
</dbReference>
<dbReference type="InterPro" id="IPR008964">
    <property type="entry name" value="Invasin/intimin_cell_adhesion"/>
</dbReference>
<sequence>MTASEPKSLKVGQTVYTAGKCSPWGATGVKVTYATSEADILVIDKVGWMVAKTKGTEYVLVKAGGKTAKYEITIK</sequence>
<reference evidence="2" key="1">
    <citation type="submission" date="2016-12" db="EMBL/GenBank/DDBJ databases">
        <authorList>
            <person name="Varghese N."/>
            <person name="Submissions S."/>
        </authorList>
    </citation>
    <scope>NUCLEOTIDE SEQUENCE [LARGE SCALE GENOMIC DNA]</scope>
    <source>
        <strain evidence="2">DSM 45599</strain>
    </source>
</reference>
<organism evidence="1 2">
    <name type="scientific">Micromonospora cremea</name>
    <dbReference type="NCBI Taxonomy" id="709881"/>
    <lineage>
        <taxon>Bacteria</taxon>
        <taxon>Bacillati</taxon>
        <taxon>Actinomycetota</taxon>
        <taxon>Actinomycetes</taxon>
        <taxon>Micromonosporales</taxon>
        <taxon>Micromonosporaceae</taxon>
        <taxon>Micromonospora</taxon>
    </lineage>
</organism>
<dbReference type="AlphaFoldDB" id="A0A1N5U3T7"/>
<gene>
    <name evidence="1" type="ORF">SAMN04489832_0591</name>
</gene>